<sequence length="239" mass="27796">MKTKSLLFLLSLLFFLIACESAYIVTSKNIKHGGANKNIDLYAFVGKKISITEFNANENNKDVQTGEYEIDEETGDTLKVINKRYIMDRAFKCKYRVIKKMFNYLESDTVEFIAYDHYGSPGFAEKDTVILYLSKSKDGSHYFHQKYQFDNVYINKKGHYYNFPKFSGSESSDTVEGMTGFDKTFSDEKYDVSNLNTEAIKMYYPPKFYKIENNFAIPIKAIYLNTLTNYRLSTTFKDL</sequence>
<reference evidence="3" key="1">
    <citation type="submission" date="2021-11" db="EMBL/GenBank/DDBJ databases">
        <title>Description of novel Chryseobacterium species.</title>
        <authorList>
            <person name="Saticioglu I.B."/>
            <person name="Ay H."/>
            <person name="Altun S."/>
            <person name="Duman M."/>
        </authorList>
    </citation>
    <scope>NUCLEOTIDE SEQUENCE</scope>
    <source>
        <strain evidence="3">C-39</strain>
    </source>
</reference>
<dbReference type="Proteomes" id="UP001107960">
    <property type="component" value="Unassembled WGS sequence"/>
</dbReference>
<evidence type="ECO:0000313" key="5">
    <source>
        <dbReference type="Proteomes" id="UP001107960"/>
    </source>
</evidence>
<keyword evidence="1" id="KW-0732">Signal</keyword>
<evidence type="ECO:0008006" key="6">
    <source>
        <dbReference type="Google" id="ProtNLM"/>
    </source>
</evidence>
<keyword evidence="4" id="KW-1185">Reference proteome</keyword>
<dbReference type="PROSITE" id="PS51257">
    <property type="entry name" value="PROKAR_LIPOPROTEIN"/>
    <property type="match status" value="1"/>
</dbReference>
<feature type="chain" id="PRO_5040404988" description="Lipoprotein" evidence="1">
    <location>
        <begin position="23"/>
        <end position="239"/>
    </location>
</feature>
<accession>A0A9Q3UW78</accession>
<protein>
    <recommendedName>
        <fullName evidence="6">Lipoprotein</fullName>
    </recommendedName>
</protein>
<dbReference type="EMBL" id="JAJJML010000001">
    <property type="protein sequence ID" value="MCC9034591.1"/>
    <property type="molecule type" value="Genomic_DNA"/>
</dbReference>
<dbReference type="Proteomes" id="UP000603715">
    <property type="component" value="Unassembled WGS sequence"/>
</dbReference>
<evidence type="ECO:0000313" key="3">
    <source>
        <dbReference type="EMBL" id="MCC9034591.1"/>
    </source>
</evidence>
<dbReference type="AlphaFoldDB" id="A0A9Q3UW78"/>
<reference evidence="4" key="2">
    <citation type="submission" date="2023-07" db="EMBL/GenBank/DDBJ databases">
        <title>Description of novel Chryseobacterium sp. strain C-2.</title>
        <authorList>
            <person name="Saticioglu I.B."/>
        </authorList>
    </citation>
    <scope>NUCLEOTIDE SEQUENCE [LARGE SCALE GENOMIC DNA]</scope>
    <source>
        <strain evidence="4">C-2</strain>
    </source>
</reference>
<organism evidence="3 5">
    <name type="scientific">Chryseobacterium muglaense</name>
    <dbReference type="NCBI Taxonomy" id="2893752"/>
    <lineage>
        <taxon>Bacteria</taxon>
        <taxon>Pseudomonadati</taxon>
        <taxon>Bacteroidota</taxon>
        <taxon>Flavobacteriia</taxon>
        <taxon>Flavobacteriales</taxon>
        <taxon>Weeksellaceae</taxon>
        <taxon>Chryseobacterium group</taxon>
        <taxon>Chryseobacterium</taxon>
    </lineage>
</organism>
<proteinExistence type="predicted"/>
<evidence type="ECO:0000256" key="1">
    <source>
        <dbReference type="SAM" id="SignalP"/>
    </source>
</evidence>
<gene>
    <name evidence="2" type="ORF">IEW27_02765</name>
    <name evidence="3" type="ORF">LNP80_10060</name>
</gene>
<name>A0A9Q3UW78_9FLAO</name>
<dbReference type="RefSeq" id="WP_191178157.1">
    <property type="nucleotide sequence ID" value="NZ_JACXXP010000002.1"/>
</dbReference>
<evidence type="ECO:0000313" key="4">
    <source>
        <dbReference type="Proteomes" id="UP000603715"/>
    </source>
</evidence>
<dbReference type="EMBL" id="JACXXP010000002">
    <property type="protein sequence ID" value="MBD3903519.1"/>
    <property type="molecule type" value="Genomic_DNA"/>
</dbReference>
<reference evidence="2" key="3">
    <citation type="submission" date="2024-05" db="EMBL/GenBank/DDBJ databases">
        <title>Description of novel Chryseobacterium sp. strain C-2.</title>
        <authorList>
            <person name="Saticioglu I.B."/>
        </authorList>
    </citation>
    <scope>NUCLEOTIDE SEQUENCE</scope>
    <source>
        <strain evidence="2">C-2</strain>
    </source>
</reference>
<comment type="caution">
    <text evidence="3">The sequence shown here is derived from an EMBL/GenBank/DDBJ whole genome shotgun (WGS) entry which is preliminary data.</text>
</comment>
<evidence type="ECO:0000313" key="2">
    <source>
        <dbReference type="EMBL" id="MBD3903519.1"/>
    </source>
</evidence>
<feature type="signal peptide" evidence="1">
    <location>
        <begin position="1"/>
        <end position="22"/>
    </location>
</feature>